<dbReference type="Proteomes" id="UP001237207">
    <property type="component" value="Unassembled WGS sequence"/>
</dbReference>
<keyword evidence="3" id="KW-1185">Reference proteome</keyword>
<organism evidence="2 3">
    <name type="scientific">Oikeobacillus pervagus</name>
    <dbReference type="NCBI Taxonomy" id="1325931"/>
    <lineage>
        <taxon>Bacteria</taxon>
        <taxon>Bacillati</taxon>
        <taxon>Bacillota</taxon>
        <taxon>Bacilli</taxon>
        <taxon>Bacillales</taxon>
        <taxon>Bacillaceae</taxon>
        <taxon>Oikeobacillus</taxon>
    </lineage>
</organism>
<protein>
    <submittedName>
        <fullName evidence="2">Membrane protein YdjX (TVP38/TMEM64 family)</fullName>
    </submittedName>
</protein>
<feature type="transmembrane region" description="Helical" evidence="1">
    <location>
        <begin position="6"/>
        <end position="25"/>
    </location>
</feature>
<keyword evidence="1" id="KW-1133">Transmembrane helix</keyword>
<dbReference type="EMBL" id="JAUSUC010000020">
    <property type="protein sequence ID" value="MDQ0215464.1"/>
    <property type="molecule type" value="Genomic_DNA"/>
</dbReference>
<gene>
    <name evidence="2" type="ORF">J2S13_001881</name>
</gene>
<evidence type="ECO:0000313" key="3">
    <source>
        <dbReference type="Proteomes" id="UP001237207"/>
    </source>
</evidence>
<dbReference type="RefSeq" id="WP_307257471.1">
    <property type="nucleotide sequence ID" value="NZ_JAUSUC010000020.1"/>
</dbReference>
<keyword evidence="1" id="KW-0472">Membrane</keyword>
<accession>A0AAJ1SZ14</accession>
<evidence type="ECO:0000256" key="1">
    <source>
        <dbReference type="SAM" id="Phobius"/>
    </source>
</evidence>
<feature type="transmembrane region" description="Helical" evidence="1">
    <location>
        <begin position="129"/>
        <end position="148"/>
    </location>
</feature>
<evidence type="ECO:0000313" key="2">
    <source>
        <dbReference type="EMBL" id="MDQ0215464.1"/>
    </source>
</evidence>
<comment type="caution">
    <text evidence="2">The sequence shown here is derived from an EMBL/GenBank/DDBJ whole genome shotgun (WGS) entry which is preliminary data.</text>
</comment>
<name>A0AAJ1SZ14_9BACI</name>
<feature type="transmembrane region" description="Helical" evidence="1">
    <location>
        <begin position="154"/>
        <end position="173"/>
    </location>
</feature>
<reference evidence="2" key="1">
    <citation type="submission" date="2023-07" db="EMBL/GenBank/DDBJ databases">
        <title>Genomic Encyclopedia of Type Strains, Phase IV (KMG-IV): sequencing the most valuable type-strain genomes for metagenomic binning, comparative biology and taxonomic classification.</title>
        <authorList>
            <person name="Goeker M."/>
        </authorList>
    </citation>
    <scope>NUCLEOTIDE SEQUENCE</scope>
    <source>
        <strain evidence="2">DSM 23947</strain>
    </source>
</reference>
<sequence length="199" mass="23524">MDQSMYIFLAYVEAAGMFAPIAFILLHFFRQFLFIPVALVCMTGGILFGSLFGMIYSLIGLIFVSLFFYVCLSRMPKTNEKLLKIKKKWFGPHAKLTVGQITVLRLFPFVHYHLLNVCLMERSPRMKDFIRNSFIVNFPFVFFYTIFGEFLSQFTLKMIVLMMIGLFILFYLLRERVIILKWHDFFQTEKKRSFSSNKS</sequence>
<dbReference type="AlphaFoldDB" id="A0AAJ1SZ14"/>
<feature type="transmembrane region" description="Helical" evidence="1">
    <location>
        <begin position="54"/>
        <end position="72"/>
    </location>
</feature>
<proteinExistence type="predicted"/>
<keyword evidence="1" id="KW-0812">Transmembrane</keyword>